<dbReference type="EMBL" id="CP021524">
    <property type="protein sequence ID" value="ARW11332.1"/>
    <property type="molecule type" value="Genomic_DNA"/>
</dbReference>
<feature type="domain" description="Hedgehog/Intein (Hint)" evidence="1">
    <location>
        <begin position="151"/>
        <end position="291"/>
    </location>
</feature>
<name>A0A1Y0UZM8_9PROT</name>
<dbReference type="Gene3D" id="2.170.16.10">
    <property type="entry name" value="Hedgehog/Intein (Hint) domain"/>
    <property type="match status" value="1"/>
</dbReference>
<dbReference type="AlphaFoldDB" id="A0A1Y0UZM8"/>
<gene>
    <name evidence="2" type="ORF">S101447_02286</name>
</gene>
<accession>A0A1Y0UZM8</accession>
<sequence>MSNTTISGTGNNNYTVVGGEILTIDTSESQSTDSVLLVNIEDYDRKEFNLIITGQNMGGLYAYYDGTTTVISQADNNAGAYYDTTPPSNTNGTNYDVMSKWASISTWISIPGNPFNLTAGSQPIALGFMSQNTTSESDTNTATFDDITAACFLAGSMIATPSGDVCIENMRVGEEVVVFDWKSNKTITKQVIWVGKAHAIVRAEMPDDEAGYPIRILKNAIAQGVPYKDMLITPEHCLFFDGQFVPARMLVNGKTVFYDKSITSYNYYHIETDEHSVVVADGVFTESYLDTGNRNAFQNSASVIRVTFNPKNWEKDAAAPLVTTVDVVEPLYRHLEKRADDAGVALKSALPVLTHDPDLHLVTDKGTIIRQVRTSKDHAIFMIPANVQNVHLVSRASRPSDTVGPFVDDRRMLGVMVGVVSLLSGGTTYNITAHLEQDNLSGWHTQEEVLGRWTDGNALLPLNGHKVIGFGMLSVQILSSGAYVLSENTVQKKELSA</sequence>
<evidence type="ECO:0000313" key="2">
    <source>
        <dbReference type="EMBL" id="ARW11332.1"/>
    </source>
</evidence>
<reference evidence="2 3" key="1">
    <citation type="submission" date="2017-05" db="EMBL/GenBank/DDBJ databases">
        <title>Genome sequence of Acetobacter pasteurianus subsp. ascendens strain SRCM101447.</title>
        <authorList>
            <person name="Cho S.H."/>
        </authorList>
    </citation>
    <scope>NUCLEOTIDE SEQUENCE [LARGE SCALE GENOMIC DNA]</scope>
    <source>
        <strain evidence="2 3">SRCM101447</strain>
    </source>
</reference>
<organism evidence="2 3">
    <name type="scientific">Acetobacter ascendens</name>
    <dbReference type="NCBI Taxonomy" id="481146"/>
    <lineage>
        <taxon>Bacteria</taxon>
        <taxon>Pseudomonadati</taxon>
        <taxon>Pseudomonadota</taxon>
        <taxon>Alphaproteobacteria</taxon>
        <taxon>Acetobacterales</taxon>
        <taxon>Acetobacteraceae</taxon>
        <taxon>Acetobacter</taxon>
    </lineage>
</organism>
<dbReference type="InterPro" id="IPR036844">
    <property type="entry name" value="Hint_dom_sf"/>
</dbReference>
<dbReference type="SUPFAM" id="SSF51294">
    <property type="entry name" value="Hedgehog/intein (Hint) domain"/>
    <property type="match status" value="1"/>
</dbReference>
<proteinExistence type="predicted"/>
<evidence type="ECO:0000259" key="1">
    <source>
        <dbReference type="Pfam" id="PF13403"/>
    </source>
</evidence>
<dbReference type="Proteomes" id="UP000195633">
    <property type="component" value="Chromosome"/>
</dbReference>
<protein>
    <recommendedName>
        <fullName evidence="1">Hedgehog/Intein (Hint) domain-containing protein</fullName>
    </recommendedName>
</protein>
<evidence type="ECO:0000313" key="3">
    <source>
        <dbReference type="Proteomes" id="UP000195633"/>
    </source>
</evidence>
<dbReference type="Pfam" id="PF13403">
    <property type="entry name" value="Hint_2"/>
    <property type="match status" value="1"/>
</dbReference>
<dbReference type="InterPro" id="IPR028992">
    <property type="entry name" value="Hedgehog/Intein_dom"/>
</dbReference>
<dbReference type="RefSeq" id="WP_087636124.1">
    <property type="nucleotide sequence ID" value="NZ_CP021524.1"/>
</dbReference>